<dbReference type="EMBL" id="PQFF01000063">
    <property type="protein sequence ID" value="RHZ85392.1"/>
    <property type="molecule type" value="Genomic_DNA"/>
</dbReference>
<proteinExistence type="predicted"/>
<name>A0A397JE36_9GLOM</name>
<sequence length="172" mass="20716">MSYELSYNTHELFSIRPLRESSEECAIQLHHYTPQDEIDKGMFCLFANEKSNPKELLKHSKRSSKIENNNKNNMKSFENDYQARKGKLAILREIMRAIIQRAIEEFKRNYESYYSKSHRRVQLVNLWDKCLIHQYERDEFFEFTKKKGPTFFFQSSFQLLEEENEENLVGPI</sequence>
<reference evidence="1 2" key="1">
    <citation type="submission" date="2018-08" db="EMBL/GenBank/DDBJ databases">
        <title>Genome and evolution of the arbuscular mycorrhizal fungus Diversispora epigaea (formerly Glomus versiforme) and its bacterial endosymbionts.</title>
        <authorList>
            <person name="Sun X."/>
            <person name="Fei Z."/>
            <person name="Harrison M."/>
        </authorList>
    </citation>
    <scope>NUCLEOTIDE SEQUENCE [LARGE SCALE GENOMIC DNA]</scope>
    <source>
        <strain evidence="1 2">IT104</strain>
    </source>
</reference>
<evidence type="ECO:0000313" key="2">
    <source>
        <dbReference type="Proteomes" id="UP000266861"/>
    </source>
</evidence>
<gene>
    <name evidence="1" type="ORF">Glove_66g78</name>
</gene>
<evidence type="ECO:0000313" key="1">
    <source>
        <dbReference type="EMBL" id="RHZ85392.1"/>
    </source>
</evidence>
<keyword evidence="2" id="KW-1185">Reference proteome</keyword>
<protein>
    <submittedName>
        <fullName evidence="1">Uncharacterized protein</fullName>
    </submittedName>
</protein>
<comment type="caution">
    <text evidence="1">The sequence shown here is derived from an EMBL/GenBank/DDBJ whole genome shotgun (WGS) entry which is preliminary data.</text>
</comment>
<dbReference type="Proteomes" id="UP000266861">
    <property type="component" value="Unassembled WGS sequence"/>
</dbReference>
<dbReference type="OrthoDB" id="642895at2759"/>
<dbReference type="AlphaFoldDB" id="A0A397JE36"/>
<accession>A0A397JE36</accession>
<organism evidence="1 2">
    <name type="scientific">Diversispora epigaea</name>
    <dbReference type="NCBI Taxonomy" id="1348612"/>
    <lineage>
        <taxon>Eukaryota</taxon>
        <taxon>Fungi</taxon>
        <taxon>Fungi incertae sedis</taxon>
        <taxon>Mucoromycota</taxon>
        <taxon>Glomeromycotina</taxon>
        <taxon>Glomeromycetes</taxon>
        <taxon>Diversisporales</taxon>
        <taxon>Diversisporaceae</taxon>
        <taxon>Diversispora</taxon>
    </lineage>
</organism>